<reference evidence="3 4" key="2">
    <citation type="submission" date="2017-09" db="EMBL/GenBank/DDBJ databases">
        <authorList>
            <person name="Lee N."/>
            <person name="Cho B.-K."/>
        </authorList>
    </citation>
    <scope>NUCLEOTIDE SEQUENCE [LARGE SCALE GENOMIC DNA]</scope>
    <source>
        <strain evidence="3 4">ATCC 27467</strain>
    </source>
</reference>
<evidence type="ECO:0000313" key="2">
    <source>
        <dbReference type="EMBL" id="GGZ47523.1"/>
    </source>
</evidence>
<dbReference type="Gene3D" id="1.10.238.10">
    <property type="entry name" value="EF-hand"/>
    <property type="match status" value="1"/>
</dbReference>
<dbReference type="PROSITE" id="PS50222">
    <property type="entry name" value="EF_HAND_2"/>
    <property type="match status" value="2"/>
</dbReference>
<feature type="domain" description="EF-hand" evidence="1">
    <location>
        <begin position="136"/>
        <end position="171"/>
    </location>
</feature>
<evidence type="ECO:0000313" key="4">
    <source>
        <dbReference type="Proteomes" id="UP000326831"/>
    </source>
</evidence>
<gene>
    <name evidence="3" type="ORF">CP968_03325</name>
    <name evidence="2" type="ORF">GCM10010371_03570</name>
</gene>
<dbReference type="OrthoDB" id="7356823at2"/>
<dbReference type="PROSITE" id="PS00018">
    <property type="entry name" value="EF_HAND_1"/>
    <property type="match status" value="3"/>
</dbReference>
<keyword evidence="4" id="KW-1185">Reference proteome</keyword>
<evidence type="ECO:0000259" key="1">
    <source>
        <dbReference type="PROSITE" id="PS50222"/>
    </source>
</evidence>
<dbReference type="InterPro" id="IPR018247">
    <property type="entry name" value="EF_Hand_1_Ca_BS"/>
</dbReference>
<protein>
    <submittedName>
        <fullName evidence="3">Calcium-binding protein</fullName>
    </submittedName>
</protein>
<reference evidence="2" key="1">
    <citation type="journal article" date="2014" name="Int. J. Syst. Evol. Microbiol.">
        <title>Complete genome sequence of Corynebacterium casei LMG S-19264T (=DSM 44701T), isolated from a smear-ripened cheese.</title>
        <authorList>
            <consortium name="US DOE Joint Genome Institute (JGI-PGF)"/>
            <person name="Walter F."/>
            <person name="Albersmeier A."/>
            <person name="Kalinowski J."/>
            <person name="Ruckert C."/>
        </authorList>
    </citation>
    <scope>NUCLEOTIDE SEQUENCE</scope>
    <source>
        <strain evidence="2">JCM 4834</strain>
    </source>
</reference>
<dbReference type="SMART" id="SM00054">
    <property type="entry name" value="EFh"/>
    <property type="match status" value="4"/>
</dbReference>
<dbReference type="KEGG" id="ssub:CP968_03325"/>
<dbReference type="EMBL" id="BMVX01000001">
    <property type="protein sequence ID" value="GGZ47523.1"/>
    <property type="molecule type" value="Genomic_DNA"/>
</dbReference>
<dbReference type="EMBL" id="CP023701">
    <property type="protein sequence ID" value="QEU77447.1"/>
    <property type="molecule type" value="Genomic_DNA"/>
</dbReference>
<dbReference type="RefSeq" id="WP_150516543.1">
    <property type="nucleotide sequence ID" value="NZ_BMVX01000001.1"/>
</dbReference>
<dbReference type="GO" id="GO:0005509">
    <property type="term" value="F:calcium ion binding"/>
    <property type="evidence" value="ECO:0007669"/>
    <property type="project" value="InterPro"/>
</dbReference>
<organism evidence="3 4">
    <name type="scientific">Streptomyces subrutilus</name>
    <dbReference type="NCBI Taxonomy" id="36818"/>
    <lineage>
        <taxon>Bacteria</taxon>
        <taxon>Bacillati</taxon>
        <taxon>Actinomycetota</taxon>
        <taxon>Actinomycetes</taxon>
        <taxon>Kitasatosporales</taxon>
        <taxon>Streptomycetaceae</taxon>
        <taxon>Streptomyces</taxon>
    </lineage>
</organism>
<dbReference type="SUPFAM" id="SSF47473">
    <property type="entry name" value="EF-hand"/>
    <property type="match status" value="1"/>
</dbReference>
<evidence type="ECO:0000313" key="3">
    <source>
        <dbReference type="EMBL" id="QEU77447.1"/>
    </source>
</evidence>
<dbReference type="InterPro" id="IPR002048">
    <property type="entry name" value="EF_hand_dom"/>
</dbReference>
<feature type="domain" description="EF-hand" evidence="1">
    <location>
        <begin position="60"/>
        <end position="95"/>
    </location>
</feature>
<dbReference type="Proteomes" id="UP000326831">
    <property type="component" value="Chromosome"/>
</dbReference>
<sequence length="189" mass="20784">MTLAPQSELLDHKFDMCFGHADQNKDGVVDAADILTFAARVIAAVNEPFDSPKATEMLRVCQNWWEGMASELDTDKDGKIDPLEYRVGMRRLVGSKSSFDAASRPVATAIWKLCDRDDDGEVSAREFSAVQLAFGTTPENARIGFEKLDLDGDGSLSVDELTVAFHDFYTSTDADTNGNWLFGAEFQTA</sequence>
<dbReference type="Proteomes" id="UP000634660">
    <property type="component" value="Unassembled WGS sequence"/>
</dbReference>
<proteinExistence type="predicted"/>
<reference evidence="2" key="3">
    <citation type="submission" date="2020-09" db="EMBL/GenBank/DDBJ databases">
        <authorList>
            <person name="Sun Q."/>
            <person name="Ohkuma M."/>
        </authorList>
    </citation>
    <scope>NUCLEOTIDE SEQUENCE</scope>
    <source>
        <strain evidence="2">JCM 4834</strain>
    </source>
</reference>
<dbReference type="AlphaFoldDB" id="A0A5P2ULD6"/>
<dbReference type="InterPro" id="IPR011992">
    <property type="entry name" value="EF-hand-dom_pair"/>
</dbReference>
<name>A0A5P2ULD6_9ACTN</name>
<accession>A0A5P2ULD6</accession>
<dbReference type="Pfam" id="PF13202">
    <property type="entry name" value="EF-hand_5"/>
    <property type="match status" value="2"/>
</dbReference>